<sequence length="168" mass="19273">MNDFIKSLQARLPELEWKLHGVISIKPEQLPRGLFRQTTPQACVREIREDLTHLITMQKDGKSAQYLAKRIEQKINVLVQICKNNREKKETDAQPPFGFKSFVTRQQWLQALEQEIATLSAQQQALLASLKQLQKKNDAQAVLGLRSELGQLERQLTLAKEKFAQVLA</sequence>
<gene>
    <name evidence="2" type="ORF">EKM59_02105</name>
</gene>
<keyword evidence="1" id="KW-0175">Coiled coil</keyword>
<organism evidence="2 3">
    <name type="scientific">Legionella septentrionalis</name>
    <dbReference type="NCBI Taxonomy" id="2498109"/>
    <lineage>
        <taxon>Bacteria</taxon>
        <taxon>Pseudomonadati</taxon>
        <taxon>Pseudomonadota</taxon>
        <taxon>Gammaproteobacteria</taxon>
        <taxon>Legionellales</taxon>
        <taxon>Legionellaceae</taxon>
        <taxon>Legionella</taxon>
    </lineage>
</organism>
<dbReference type="RefSeq" id="WP_126953749.1">
    <property type="nucleotide sequence ID" value="NZ_RZGR01000004.1"/>
</dbReference>
<reference evidence="2 3" key="1">
    <citation type="submission" date="2018-12" db="EMBL/GenBank/DDBJ databases">
        <title>Legionella sp,whole genome shotgun sequence.</title>
        <authorList>
            <person name="Wu H."/>
        </authorList>
    </citation>
    <scope>NUCLEOTIDE SEQUENCE [LARGE SCALE GENOMIC DNA]</scope>
    <source>
        <strain evidence="3">km714</strain>
    </source>
</reference>
<dbReference type="OrthoDB" id="5649075at2"/>
<keyword evidence="3" id="KW-1185">Reference proteome</keyword>
<dbReference type="AlphaFoldDB" id="A0A433JLG5"/>
<comment type="caution">
    <text evidence="2">The sequence shown here is derived from an EMBL/GenBank/DDBJ whole genome shotgun (WGS) entry which is preliminary data.</text>
</comment>
<accession>A0A433JLG5</accession>
<evidence type="ECO:0008006" key="4">
    <source>
        <dbReference type="Google" id="ProtNLM"/>
    </source>
</evidence>
<name>A0A433JLG5_9GAMM</name>
<feature type="coiled-coil region" evidence="1">
    <location>
        <begin position="109"/>
        <end position="162"/>
    </location>
</feature>
<protein>
    <recommendedName>
        <fullName evidence="4">Coiled-coil protein</fullName>
    </recommendedName>
</protein>
<evidence type="ECO:0000313" key="2">
    <source>
        <dbReference type="EMBL" id="RUQ90421.1"/>
    </source>
</evidence>
<evidence type="ECO:0000256" key="1">
    <source>
        <dbReference type="SAM" id="Coils"/>
    </source>
</evidence>
<dbReference type="Proteomes" id="UP000288012">
    <property type="component" value="Unassembled WGS sequence"/>
</dbReference>
<dbReference type="EMBL" id="RZGR01000004">
    <property type="protein sequence ID" value="RUQ90421.1"/>
    <property type="molecule type" value="Genomic_DNA"/>
</dbReference>
<evidence type="ECO:0000313" key="3">
    <source>
        <dbReference type="Proteomes" id="UP000288012"/>
    </source>
</evidence>
<proteinExistence type="predicted"/>